<proteinExistence type="predicted"/>
<evidence type="ECO:0000313" key="2">
    <source>
        <dbReference type="EMBL" id="JAD74060.1"/>
    </source>
</evidence>
<accession>A0A0A9CKZ3</accession>
<dbReference type="EMBL" id="GBRH01223835">
    <property type="protein sequence ID" value="JAD74060.1"/>
    <property type="molecule type" value="Transcribed_RNA"/>
</dbReference>
<reference evidence="2" key="1">
    <citation type="submission" date="2014-09" db="EMBL/GenBank/DDBJ databases">
        <authorList>
            <person name="Magalhaes I.L.F."/>
            <person name="Oliveira U."/>
            <person name="Santos F.R."/>
            <person name="Vidigal T.H.D.A."/>
            <person name="Brescovit A.D."/>
            <person name="Santos A.J."/>
        </authorList>
    </citation>
    <scope>NUCLEOTIDE SEQUENCE</scope>
    <source>
        <tissue evidence="2">Shoot tissue taken approximately 20 cm above the soil surface</tissue>
    </source>
</reference>
<name>A0A0A9CKZ3_ARUDO</name>
<protein>
    <submittedName>
        <fullName evidence="2">Uncharacterized protein</fullName>
    </submittedName>
</protein>
<organism evidence="2">
    <name type="scientific">Arundo donax</name>
    <name type="common">Giant reed</name>
    <name type="synonym">Donax arundinaceus</name>
    <dbReference type="NCBI Taxonomy" id="35708"/>
    <lineage>
        <taxon>Eukaryota</taxon>
        <taxon>Viridiplantae</taxon>
        <taxon>Streptophyta</taxon>
        <taxon>Embryophyta</taxon>
        <taxon>Tracheophyta</taxon>
        <taxon>Spermatophyta</taxon>
        <taxon>Magnoliopsida</taxon>
        <taxon>Liliopsida</taxon>
        <taxon>Poales</taxon>
        <taxon>Poaceae</taxon>
        <taxon>PACMAD clade</taxon>
        <taxon>Arundinoideae</taxon>
        <taxon>Arundineae</taxon>
        <taxon>Arundo</taxon>
    </lineage>
</organism>
<evidence type="ECO:0000256" key="1">
    <source>
        <dbReference type="SAM" id="MobiDB-lite"/>
    </source>
</evidence>
<dbReference type="AlphaFoldDB" id="A0A0A9CKZ3"/>
<feature type="region of interest" description="Disordered" evidence="1">
    <location>
        <begin position="1"/>
        <end position="31"/>
    </location>
</feature>
<sequence>MAWQRHSMARRLRSQSGRPASLTPRRASREMPKWKRLQVGDGALPVLQVGPIQRDRAGLGKQSGVVENLDLDWAVMVEDRCYYVGIRWRDATDKKMVTLDFDLCCSRKKMEVLQLVLA</sequence>
<reference evidence="2" key="2">
    <citation type="journal article" date="2015" name="Data Brief">
        <title>Shoot transcriptome of the giant reed, Arundo donax.</title>
        <authorList>
            <person name="Barrero R.A."/>
            <person name="Guerrero F.D."/>
            <person name="Moolhuijzen P."/>
            <person name="Goolsby J.A."/>
            <person name="Tidwell J."/>
            <person name="Bellgard S.E."/>
            <person name="Bellgard M.I."/>
        </authorList>
    </citation>
    <scope>NUCLEOTIDE SEQUENCE</scope>
    <source>
        <tissue evidence="2">Shoot tissue taken approximately 20 cm above the soil surface</tissue>
    </source>
</reference>